<feature type="transmembrane region" description="Helical" evidence="9">
    <location>
        <begin position="358"/>
        <end position="378"/>
    </location>
</feature>
<dbReference type="PANTHER" id="PTHR43773">
    <property type="entry name" value="MAGNESIUM TRANSPORTER MGTE"/>
    <property type="match status" value="1"/>
</dbReference>
<dbReference type="CDD" id="cd04606">
    <property type="entry name" value="CBS_pair_Mg_transporter"/>
    <property type="match status" value="1"/>
</dbReference>
<dbReference type="PANTHER" id="PTHR43773:SF1">
    <property type="entry name" value="MAGNESIUM TRANSPORTER MGTE"/>
    <property type="match status" value="1"/>
</dbReference>
<keyword evidence="6 9" id="KW-1133">Transmembrane helix</keyword>
<name>A0A9D2UTD3_ACILW</name>
<dbReference type="Proteomes" id="UP000787156">
    <property type="component" value="Unassembled WGS sequence"/>
</dbReference>
<dbReference type="SUPFAM" id="SSF54631">
    <property type="entry name" value="CBS-domain pair"/>
    <property type="match status" value="1"/>
</dbReference>
<keyword evidence="8" id="KW-0129">CBS domain</keyword>
<reference evidence="11" key="2">
    <citation type="submission" date="2021-09" db="EMBL/GenBank/DDBJ databases">
        <authorList>
            <person name="Gilroy R."/>
        </authorList>
    </citation>
    <scope>NUCLEOTIDE SEQUENCE</scope>
    <source>
        <strain evidence="11">CHK135-1449</strain>
    </source>
</reference>
<comment type="function">
    <text evidence="9">Acts as a magnesium transporter.</text>
</comment>
<dbReference type="InterPro" id="IPR038076">
    <property type="entry name" value="MgtE_N_sf"/>
</dbReference>
<dbReference type="NCBIfam" id="TIGR00400">
    <property type="entry name" value="mgtE"/>
    <property type="match status" value="1"/>
</dbReference>
<dbReference type="PROSITE" id="PS51371">
    <property type="entry name" value="CBS"/>
    <property type="match status" value="2"/>
</dbReference>
<evidence type="ECO:0000256" key="2">
    <source>
        <dbReference type="ARBA" id="ARBA00009749"/>
    </source>
</evidence>
<dbReference type="InterPro" id="IPR006669">
    <property type="entry name" value="MgtE_transporter"/>
</dbReference>
<evidence type="ECO:0000256" key="8">
    <source>
        <dbReference type="PROSITE-ProRule" id="PRU00703"/>
    </source>
</evidence>
<proteinExistence type="inferred from homology"/>
<feature type="transmembrane region" description="Helical" evidence="9">
    <location>
        <begin position="308"/>
        <end position="328"/>
    </location>
</feature>
<evidence type="ECO:0000256" key="7">
    <source>
        <dbReference type="ARBA" id="ARBA00023136"/>
    </source>
</evidence>
<feature type="transmembrane region" description="Helical" evidence="9">
    <location>
        <begin position="284"/>
        <end position="302"/>
    </location>
</feature>
<feature type="domain" description="CBS" evidence="10">
    <location>
        <begin position="135"/>
        <end position="197"/>
    </location>
</feature>
<evidence type="ECO:0000313" key="12">
    <source>
        <dbReference type="Proteomes" id="UP000787156"/>
    </source>
</evidence>
<dbReference type="AlphaFoldDB" id="A0A9D2UTD3"/>
<evidence type="ECO:0000256" key="5">
    <source>
        <dbReference type="ARBA" id="ARBA00022842"/>
    </source>
</evidence>
<dbReference type="GO" id="GO:0015095">
    <property type="term" value="F:magnesium ion transmembrane transporter activity"/>
    <property type="evidence" value="ECO:0007669"/>
    <property type="project" value="UniProtKB-UniRule"/>
</dbReference>
<comment type="caution">
    <text evidence="11">The sequence shown here is derived from an EMBL/GenBank/DDBJ whole genome shotgun (WGS) entry which is preliminary data.</text>
</comment>
<protein>
    <recommendedName>
        <fullName evidence="9">Magnesium transporter MgtE</fullName>
    </recommendedName>
</protein>
<gene>
    <name evidence="11" type="primary">mgtE</name>
    <name evidence="11" type="ORF">K8V79_08610</name>
</gene>
<comment type="similarity">
    <text evidence="2 9">Belongs to the SLC41A transporter family.</text>
</comment>
<evidence type="ECO:0000256" key="4">
    <source>
        <dbReference type="ARBA" id="ARBA00022692"/>
    </source>
</evidence>
<keyword evidence="4 9" id="KW-0812">Transmembrane</keyword>
<accession>A0A9D2UTD3</accession>
<dbReference type="Gene3D" id="3.10.580.10">
    <property type="entry name" value="CBS-domain"/>
    <property type="match status" value="1"/>
</dbReference>
<dbReference type="InterPro" id="IPR036739">
    <property type="entry name" value="SLC41_membr_dom_sf"/>
</dbReference>
<keyword evidence="9" id="KW-0479">Metal-binding</keyword>
<dbReference type="SUPFAM" id="SSF161093">
    <property type="entry name" value="MgtE membrane domain-like"/>
    <property type="match status" value="1"/>
</dbReference>
<organism evidence="11 12">
    <name type="scientific">Acinetobacter lwoffii</name>
    <dbReference type="NCBI Taxonomy" id="28090"/>
    <lineage>
        <taxon>Bacteria</taxon>
        <taxon>Pseudomonadati</taxon>
        <taxon>Pseudomonadota</taxon>
        <taxon>Gammaproteobacteria</taxon>
        <taxon>Moraxellales</taxon>
        <taxon>Moraxellaceae</taxon>
        <taxon>Acinetobacter</taxon>
    </lineage>
</organism>
<keyword evidence="5 9" id="KW-0460">Magnesium</keyword>
<dbReference type="Pfam" id="PF00571">
    <property type="entry name" value="CBS"/>
    <property type="match status" value="2"/>
</dbReference>
<dbReference type="Gene3D" id="1.10.357.20">
    <property type="entry name" value="SLC41 divalent cation transporters, integral membrane domain"/>
    <property type="match status" value="1"/>
</dbReference>
<feature type="transmembrane region" description="Helical" evidence="9">
    <location>
        <begin position="384"/>
        <end position="410"/>
    </location>
</feature>
<dbReference type="InterPro" id="IPR006668">
    <property type="entry name" value="Mg_transptr_MgtE_intracell_dom"/>
</dbReference>
<dbReference type="SUPFAM" id="SSF158791">
    <property type="entry name" value="MgtE N-terminal domain-like"/>
    <property type="match status" value="1"/>
</dbReference>
<dbReference type="InterPro" id="IPR000644">
    <property type="entry name" value="CBS_dom"/>
</dbReference>
<evidence type="ECO:0000256" key="1">
    <source>
        <dbReference type="ARBA" id="ARBA00004141"/>
    </source>
</evidence>
<dbReference type="Gene3D" id="1.25.60.10">
    <property type="entry name" value="MgtE N-terminal domain-like"/>
    <property type="match status" value="1"/>
</dbReference>
<evidence type="ECO:0000256" key="9">
    <source>
        <dbReference type="RuleBase" id="RU362011"/>
    </source>
</evidence>
<feature type="transmembrane region" description="Helical" evidence="9">
    <location>
        <begin position="422"/>
        <end position="440"/>
    </location>
</feature>
<dbReference type="InterPro" id="IPR046342">
    <property type="entry name" value="CBS_dom_sf"/>
</dbReference>
<dbReference type="GO" id="GO:0005886">
    <property type="term" value="C:plasma membrane"/>
    <property type="evidence" value="ECO:0007669"/>
    <property type="project" value="UniProtKB-SubCell"/>
</dbReference>
<dbReference type="Pfam" id="PF01769">
    <property type="entry name" value="MgtE"/>
    <property type="match status" value="1"/>
</dbReference>
<comment type="subcellular location">
    <subcellularLocation>
        <location evidence="9">Cell membrane</location>
        <topology evidence="9">Multi-pass membrane protein</topology>
    </subcellularLocation>
    <subcellularLocation>
        <location evidence="1">Membrane</location>
        <topology evidence="1">Multi-pass membrane protein</topology>
    </subcellularLocation>
</comment>
<dbReference type="EMBL" id="DYWX01000091">
    <property type="protein sequence ID" value="HJF28287.1"/>
    <property type="molecule type" value="Genomic_DNA"/>
</dbReference>
<dbReference type="InterPro" id="IPR006667">
    <property type="entry name" value="SLC41_membr_dom"/>
</dbReference>
<evidence type="ECO:0000313" key="11">
    <source>
        <dbReference type="EMBL" id="HJF28287.1"/>
    </source>
</evidence>
<dbReference type="SMART" id="SM00116">
    <property type="entry name" value="CBS"/>
    <property type="match status" value="2"/>
</dbReference>
<keyword evidence="3 9" id="KW-0813">Transport</keyword>
<keyword evidence="7 9" id="KW-0472">Membrane</keyword>
<feature type="domain" description="CBS" evidence="10">
    <location>
        <begin position="199"/>
        <end position="255"/>
    </location>
</feature>
<evidence type="ECO:0000256" key="6">
    <source>
        <dbReference type="ARBA" id="ARBA00022989"/>
    </source>
</evidence>
<keyword evidence="9" id="KW-1003">Cell membrane</keyword>
<reference evidence="11" key="1">
    <citation type="journal article" date="2021" name="PeerJ">
        <title>Extensive microbial diversity within the chicken gut microbiome revealed by metagenomics and culture.</title>
        <authorList>
            <person name="Gilroy R."/>
            <person name="Ravi A."/>
            <person name="Getino M."/>
            <person name="Pursley I."/>
            <person name="Horton D.L."/>
            <person name="Alikhan N.F."/>
            <person name="Baker D."/>
            <person name="Gharbi K."/>
            <person name="Hall N."/>
            <person name="Watson M."/>
            <person name="Adriaenssens E.M."/>
            <person name="Foster-Nyarko E."/>
            <person name="Jarju S."/>
            <person name="Secka A."/>
            <person name="Antonio M."/>
            <person name="Oren A."/>
            <person name="Chaudhuri R.R."/>
            <person name="La Ragione R."/>
            <person name="Hildebrand F."/>
            <person name="Pallen M.J."/>
        </authorList>
    </citation>
    <scope>NUCLEOTIDE SEQUENCE</scope>
    <source>
        <strain evidence="11">CHK135-1449</strain>
    </source>
</reference>
<evidence type="ECO:0000259" key="10">
    <source>
        <dbReference type="PROSITE" id="PS51371"/>
    </source>
</evidence>
<dbReference type="SMART" id="SM00924">
    <property type="entry name" value="MgtE_N"/>
    <property type="match status" value="1"/>
</dbReference>
<dbReference type="GO" id="GO:0046872">
    <property type="term" value="F:metal ion binding"/>
    <property type="evidence" value="ECO:0007669"/>
    <property type="project" value="UniProtKB-KW"/>
</dbReference>
<dbReference type="Pfam" id="PF03448">
    <property type="entry name" value="MgtE_N"/>
    <property type="match status" value="1"/>
</dbReference>
<sequence length="446" mass="49530">MPQIAEKIHHVQQQLRSEHYQEAMGLLNLLNVADQARILKGLKLDEQVQILQELDEPRGAFEFMPLNQQVSLAEQLPAAIIIPILNTMNPDDFVDVYKRLSSEYQQQLMPQLSEDTRQTLKNLALYPEGTAGALMSSSFVKLHQDLRMDEAIQTLRMVATPQETIYLVYIVDEQEQLIGVISLREIIQSDPQKTIAEVMHRDVLYAHFEDDQESVARALAYYDFMALPVVDEHKRILGIITYDDALDIVEAETTEDILKSGAVEPLDELSLKTAPILTLYQKRVFWLVVLIFGSLLSGIGIAHFEEIIAANIVLVFFLPLLVGSGGNAGSQSATLMVRALATDDVEFKDWFSLLSREILVALCLGITMAFAVSILGYIRGDMMVAIVLAISMVGIVVMGCLIGMSLPFILNRFNMDPASASAPLVTSICDATGVVIYLFVASKLLL</sequence>
<comment type="subunit">
    <text evidence="9">Homodimer.</text>
</comment>
<evidence type="ECO:0000256" key="3">
    <source>
        <dbReference type="ARBA" id="ARBA00022448"/>
    </source>
</evidence>